<organism evidence="1 2">
    <name type="scientific">Malus domestica</name>
    <name type="common">Apple</name>
    <name type="synonym">Pyrus malus</name>
    <dbReference type="NCBI Taxonomy" id="3750"/>
    <lineage>
        <taxon>Eukaryota</taxon>
        <taxon>Viridiplantae</taxon>
        <taxon>Streptophyta</taxon>
        <taxon>Embryophyta</taxon>
        <taxon>Tracheophyta</taxon>
        <taxon>Spermatophyta</taxon>
        <taxon>Magnoliopsida</taxon>
        <taxon>eudicotyledons</taxon>
        <taxon>Gunneridae</taxon>
        <taxon>Pentapetalae</taxon>
        <taxon>rosids</taxon>
        <taxon>fabids</taxon>
        <taxon>Rosales</taxon>
        <taxon>Rosaceae</taxon>
        <taxon>Amygdaloideae</taxon>
        <taxon>Maleae</taxon>
        <taxon>Malus</taxon>
    </lineage>
</organism>
<accession>A0A498JQG8</accession>
<protein>
    <submittedName>
        <fullName evidence="1">Uncharacterized protein</fullName>
    </submittedName>
</protein>
<evidence type="ECO:0000313" key="1">
    <source>
        <dbReference type="EMBL" id="RXH96113.1"/>
    </source>
</evidence>
<dbReference type="Proteomes" id="UP000290289">
    <property type="component" value="Chromosome 6"/>
</dbReference>
<comment type="caution">
    <text evidence="1">The sequence shown here is derived from an EMBL/GenBank/DDBJ whole genome shotgun (WGS) entry which is preliminary data.</text>
</comment>
<sequence>MTNVLENKQSGATRSEVDILLRTEFEIIMKRVAENPLPESLLCMCMVADLKILVDNIKKGIKCLFKAVKLISGSKIVGGLKGFINLVSYISKSVQCIIFIVEAVNLLWGQFFEPNEEFCQSLFI</sequence>
<evidence type="ECO:0000313" key="2">
    <source>
        <dbReference type="Proteomes" id="UP000290289"/>
    </source>
</evidence>
<reference evidence="1 2" key="1">
    <citation type="submission" date="2018-10" db="EMBL/GenBank/DDBJ databases">
        <title>A high-quality apple genome assembly.</title>
        <authorList>
            <person name="Hu J."/>
        </authorList>
    </citation>
    <scope>NUCLEOTIDE SEQUENCE [LARGE SCALE GENOMIC DNA]</scope>
    <source>
        <strain evidence="2">cv. HFTH1</strain>
        <tissue evidence="1">Young leaf</tissue>
    </source>
</reference>
<proteinExistence type="predicted"/>
<name>A0A498JQG8_MALDO</name>
<gene>
    <name evidence="1" type="ORF">DVH24_008613</name>
</gene>
<keyword evidence="2" id="KW-1185">Reference proteome</keyword>
<dbReference type="EMBL" id="RDQH01000332">
    <property type="protein sequence ID" value="RXH96113.1"/>
    <property type="molecule type" value="Genomic_DNA"/>
</dbReference>
<dbReference type="AlphaFoldDB" id="A0A498JQG8"/>